<keyword evidence="2" id="KW-1185">Reference proteome</keyword>
<organism evidence="1 2">
    <name type="scientific">Artomyces pyxidatus</name>
    <dbReference type="NCBI Taxonomy" id="48021"/>
    <lineage>
        <taxon>Eukaryota</taxon>
        <taxon>Fungi</taxon>
        <taxon>Dikarya</taxon>
        <taxon>Basidiomycota</taxon>
        <taxon>Agaricomycotina</taxon>
        <taxon>Agaricomycetes</taxon>
        <taxon>Russulales</taxon>
        <taxon>Auriscalpiaceae</taxon>
        <taxon>Artomyces</taxon>
    </lineage>
</organism>
<accession>A0ACB8T516</accession>
<reference evidence="1" key="2">
    <citation type="journal article" date="2022" name="New Phytol.">
        <title>Evolutionary transition to the ectomycorrhizal habit in the genomes of a hyperdiverse lineage of mushroom-forming fungi.</title>
        <authorList>
            <person name="Looney B."/>
            <person name="Miyauchi S."/>
            <person name="Morin E."/>
            <person name="Drula E."/>
            <person name="Courty P.E."/>
            <person name="Kohler A."/>
            <person name="Kuo A."/>
            <person name="LaButti K."/>
            <person name="Pangilinan J."/>
            <person name="Lipzen A."/>
            <person name="Riley R."/>
            <person name="Andreopoulos W."/>
            <person name="He G."/>
            <person name="Johnson J."/>
            <person name="Nolan M."/>
            <person name="Tritt A."/>
            <person name="Barry K.W."/>
            <person name="Grigoriev I.V."/>
            <person name="Nagy L.G."/>
            <person name="Hibbett D."/>
            <person name="Henrissat B."/>
            <person name="Matheny P.B."/>
            <person name="Labbe J."/>
            <person name="Martin F.M."/>
        </authorList>
    </citation>
    <scope>NUCLEOTIDE SEQUENCE</scope>
    <source>
        <strain evidence="1">HHB10654</strain>
    </source>
</reference>
<evidence type="ECO:0000313" key="2">
    <source>
        <dbReference type="Proteomes" id="UP000814140"/>
    </source>
</evidence>
<proteinExistence type="predicted"/>
<evidence type="ECO:0000313" key="1">
    <source>
        <dbReference type="EMBL" id="KAI0063823.1"/>
    </source>
</evidence>
<protein>
    <submittedName>
        <fullName evidence="1">S-adenosyl-L-methionine-dependent methyltransferase</fullName>
    </submittedName>
</protein>
<reference evidence="1" key="1">
    <citation type="submission" date="2021-03" db="EMBL/GenBank/DDBJ databases">
        <authorList>
            <consortium name="DOE Joint Genome Institute"/>
            <person name="Ahrendt S."/>
            <person name="Looney B.P."/>
            <person name="Miyauchi S."/>
            <person name="Morin E."/>
            <person name="Drula E."/>
            <person name="Courty P.E."/>
            <person name="Chicoki N."/>
            <person name="Fauchery L."/>
            <person name="Kohler A."/>
            <person name="Kuo A."/>
            <person name="Labutti K."/>
            <person name="Pangilinan J."/>
            <person name="Lipzen A."/>
            <person name="Riley R."/>
            <person name="Andreopoulos W."/>
            <person name="He G."/>
            <person name="Johnson J."/>
            <person name="Barry K.W."/>
            <person name="Grigoriev I.V."/>
            <person name="Nagy L."/>
            <person name="Hibbett D."/>
            <person name="Henrissat B."/>
            <person name="Matheny P.B."/>
            <person name="Labbe J."/>
            <person name="Martin F."/>
        </authorList>
    </citation>
    <scope>NUCLEOTIDE SEQUENCE</scope>
    <source>
        <strain evidence="1">HHB10654</strain>
    </source>
</reference>
<dbReference type="EMBL" id="MU277201">
    <property type="protein sequence ID" value="KAI0063823.1"/>
    <property type="molecule type" value="Genomic_DNA"/>
</dbReference>
<keyword evidence="1" id="KW-0489">Methyltransferase</keyword>
<name>A0ACB8T516_9AGAM</name>
<sequence length="450" mass="48958">MTTPLKALATIISSSVQTLESAYSKKGVPFPSLDDPFQPISLYNEHDVVTATNLIVAAAHQIIATVRQPMDTLFDYAPAMYTSAALGLAVDVNVPDVLKDVGPQGLHVSEIGREVEIDADKLARILRYLATRHVFREVSPNVFANNRVSSVLVKARPLGQLKANRMTKYDGASAAAMVEHITDDAFKSSTFITTYLRSPREDSEAPFNLAMGTKAPLCEWFEEGENAWRGRRFTVGMAGAFDHLPPALFTEGFDWKNLPDGSVGVDVGGGVGSVTLLLAKTFPNLKFVVEDLEEVITLRARQFWENQAPKAIADGSVLLKVQNFFEPQTVKHAAVYFMRSVMHDWPDSTCITILKNLRAAASSSSKLVVFDTIMPYACPDPSGPPSPYPLLGNLGLAVGGFVTMLDLQMFNLGNGQERTLAQFVQLGEASGWKFEGVRPGLLAALEFSAA</sequence>
<keyword evidence="1" id="KW-0808">Transferase</keyword>
<dbReference type="Proteomes" id="UP000814140">
    <property type="component" value="Unassembled WGS sequence"/>
</dbReference>
<comment type="caution">
    <text evidence="1">The sequence shown here is derived from an EMBL/GenBank/DDBJ whole genome shotgun (WGS) entry which is preliminary data.</text>
</comment>
<gene>
    <name evidence="1" type="ORF">BV25DRAFT_1823879</name>
</gene>